<dbReference type="RefSeq" id="XP_014156055.1">
    <property type="nucleotide sequence ID" value="XM_014300580.1"/>
</dbReference>
<dbReference type="AlphaFoldDB" id="A0A0L0G1U1"/>
<organism evidence="2 3">
    <name type="scientific">Sphaeroforma arctica JP610</name>
    <dbReference type="NCBI Taxonomy" id="667725"/>
    <lineage>
        <taxon>Eukaryota</taxon>
        <taxon>Ichthyosporea</taxon>
        <taxon>Ichthyophonida</taxon>
        <taxon>Sphaeroforma</taxon>
    </lineage>
</organism>
<sequence length="217" mass="23200">MIPQIVSISLVLTSVQAVSARREELSETPGVPFVVDAGSYCGNATEVQCTELDFCIWKVLPMMSKCLEDGELIERVNNIACITGNEVSCTTDERCEWADGVCQGQYSVITVVSDGNGTVALDSSGFTAPPEGSMYSEVDSFCKTITDATTCNANQYCEYGADVTDDNCQGNSMIAEEANEIVCAPLHALACLGDLRCELEDFECIGGDSIIIVPTPE</sequence>
<feature type="chain" id="PRO_5005539037" description="Dickkopf N-terminal cysteine-rich domain-containing protein" evidence="1">
    <location>
        <begin position="21"/>
        <end position="217"/>
    </location>
</feature>
<keyword evidence="1" id="KW-0732">Signal</keyword>
<evidence type="ECO:0008006" key="4">
    <source>
        <dbReference type="Google" id="ProtNLM"/>
    </source>
</evidence>
<dbReference type="GeneID" id="25906059"/>
<evidence type="ECO:0000256" key="1">
    <source>
        <dbReference type="SAM" id="SignalP"/>
    </source>
</evidence>
<evidence type="ECO:0000313" key="3">
    <source>
        <dbReference type="Proteomes" id="UP000054560"/>
    </source>
</evidence>
<accession>A0A0L0G1U1</accession>
<gene>
    <name evidence="2" type="ORF">SARC_05555</name>
</gene>
<protein>
    <recommendedName>
        <fullName evidence="4">Dickkopf N-terminal cysteine-rich domain-containing protein</fullName>
    </recommendedName>
</protein>
<feature type="signal peptide" evidence="1">
    <location>
        <begin position="1"/>
        <end position="20"/>
    </location>
</feature>
<proteinExistence type="predicted"/>
<dbReference type="Proteomes" id="UP000054560">
    <property type="component" value="Unassembled WGS sequence"/>
</dbReference>
<keyword evidence="3" id="KW-1185">Reference proteome</keyword>
<evidence type="ECO:0000313" key="2">
    <source>
        <dbReference type="EMBL" id="KNC82153.1"/>
    </source>
</evidence>
<name>A0A0L0G1U1_9EUKA</name>
<reference evidence="2 3" key="1">
    <citation type="submission" date="2011-02" db="EMBL/GenBank/DDBJ databases">
        <title>The Genome Sequence of Sphaeroforma arctica JP610.</title>
        <authorList>
            <consortium name="The Broad Institute Genome Sequencing Platform"/>
            <person name="Russ C."/>
            <person name="Cuomo C."/>
            <person name="Young S.K."/>
            <person name="Zeng Q."/>
            <person name="Gargeya S."/>
            <person name="Alvarado L."/>
            <person name="Berlin A."/>
            <person name="Chapman S.B."/>
            <person name="Chen Z."/>
            <person name="Freedman E."/>
            <person name="Gellesch M."/>
            <person name="Goldberg J."/>
            <person name="Griggs A."/>
            <person name="Gujja S."/>
            <person name="Heilman E."/>
            <person name="Heiman D."/>
            <person name="Howarth C."/>
            <person name="Mehta T."/>
            <person name="Neiman D."/>
            <person name="Pearson M."/>
            <person name="Roberts A."/>
            <person name="Saif S."/>
            <person name="Shea T."/>
            <person name="Shenoy N."/>
            <person name="Sisk P."/>
            <person name="Stolte C."/>
            <person name="Sykes S."/>
            <person name="White J."/>
            <person name="Yandava C."/>
            <person name="Burger G."/>
            <person name="Gray M.W."/>
            <person name="Holland P.W.H."/>
            <person name="King N."/>
            <person name="Lang F.B.F."/>
            <person name="Roger A.J."/>
            <person name="Ruiz-Trillo I."/>
            <person name="Haas B."/>
            <person name="Nusbaum C."/>
            <person name="Birren B."/>
        </authorList>
    </citation>
    <scope>NUCLEOTIDE SEQUENCE [LARGE SCALE GENOMIC DNA]</scope>
    <source>
        <strain evidence="2 3">JP610</strain>
    </source>
</reference>
<dbReference type="EMBL" id="KQ241954">
    <property type="protein sequence ID" value="KNC82153.1"/>
    <property type="molecule type" value="Genomic_DNA"/>
</dbReference>